<accession>A0A0G4ED51</accession>
<keyword evidence="1" id="KW-0596">Phosphopantetheine</keyword>
<evidence type="ECO:0000259" key="3">
    <source>
        <dbReference type="PROSITE" id="PS50075"/>
    </source>
</evidence>
<sequence>MPVQEGGGLRLNTTDDTSHTGTLIGGLGSFGFGGCNTYLIMETRIGPVSRGKDNGEEKDWLCNPVSWDHRPFGWDMVQLMVDATQSAQRRLSEHGLLDGQVSQPLGEDGKDIDLKTMKEEDVSKLMIELVADLSGQEVSAETPLFEMGMDSRAVIELHESVRKMTGIVMPQTLLFDNPTVTTLAKFILEQAHNMDTASIVDISSISTTQSRSRKRRATDFAVDPLYDLADLRANLRIDLSMTAPAKPPRDYTNVLLTGATGIVGRFQLASLLDRNVDGKRLTVHCIVRTKSRNEGLSRIRAACEEAMIWKDEWTARIVVLLGDLSKELFGLGQERFSTLCETMDAIYHTGASVSLYQGYTRGRVTNTLPLLPMIELCTTHRLKPLHFTSTLAIFPAFTANFTKEFAEEELVEGAAPSIQHMKRVFPPQQQGYPWTKYVCEELLREARDQGLPVTIYRLPNTNMAISTGFTGMSNVATALIASFIQEGFFPRAASWANNTPIDMAADVIVSLSLKDDRKHWMYHVCNPSVFTESLLREWAQRAGIILRPVSFEDFTAAIKARGPKSPIFNHVPVMRHWQKYWYEDPTSDRTEVPISTSNMTEDIDVSWPAAEQLWRASLVYLMRQELLPSDSKAIALDPQVLLDMARGQTGLSQLGGSVDEEDVLEAFRVFIQSALEESSNMSFLGRLLLSHSIRQRLCTLLYMTHRAHTHPAIRCQQIKQPLFVVGFDRASVMLVQQLLACDEGNRAPTFSEMLCPFGEDGEYVHDSPEKDSRLAPAQEAMDVMFGSSECVNRLGPLTADMAFDDSMILRPGTQFDAPEYESRLSGSSGSEAPQGYGFHKTFLQHLQWQQGGQPKRWLLASPDHVGHLDDVLTTYPDAKIVFAHRDVCETVAGRCQETLSLRHGLMTVDASKVAERELRQMATNAKAAGDFRRRHPHLKAQFADVTLSDLLKNPVGRVKRLYRKLKLSPLSHRSSQAMWKMVLTNRSKWRTMVKGMPVSVSHFGIDEDDSRVTWLSVESLMGKKRKRRRLVVRCVGSLHPSVVCCRSEPTQVDVLP</sequence>
<dbReference type="InterPro" id="IPR036291">
    <property type="entry name" value="NAD(P)-bd_dom_sf"/>
</dbReference>
<gene>
    <name evidence="4" type="ORF">Vbra_7033</name>
</gene>
<dbReference type="PANTHER" id="PTHR44845:SF6">
    <property type="entry name" value="BETA-ALANINE-ACTIVATING ENZYME"/>
    <property type="match status" value="1"/>
</dbReference>
<dbReference type="SUPFAM" id="SSF47336">
    <property type="entry name" value="ACP-like"/>
    <property type="match status" value="1"/>
</dbReference>
<dbReference type="Gene3D" id="1.10.1200.10">
    <property type="entry name" value="ACP-like"/>
    <property type="match status" value="1"/>
</dbReference>
<dbReference type="Proteomes" id="UP000041254">
    <property type="component" value="Unassembled WGS sequence"/>
</dbReference>
<dbReference type="InterPro" id="IPR010080">
    <property type="entry name" value="Thioester_reductase-like_dom"/>
</dbReference>
<dbReference type="InterPro" id="IPR020806">
    <property type="entry name" value="PKS_PP-bd"/>
</dbReference>
<keyword evidence="2" id="KW-0597">Phosphoprotein</keyword>
<dbReference type="GO" id="GO:0031177">
    <property type="term" value="F:phosphopantetheine binding"/>
    <property type="evidence" value="ECO:0007669"/>
    <property type="project" value="InterPro"/>
</dbReference>
<feature type="domain" description="Carrier" evidence="3">
    <location>
        <begin position="117"/>
        <end position="191"/>
    </location>
</feature>
<dbReference type="InterPro" id="IPR009081">
    <property type="entry name" value="PP-bd_ACP"/>
</dbReference>
<dbReference type="InterPro" id="IPR027417">
    <property type="entry name" value="P-loop_NTPase"/>
</dbReference>
<dbReference type="EMBL" id="CDMY01000153">
    <property type="protein sequence ID" value="CEL93275.1"/>
    <property type="molecule type" value="Genomic_DNA"/>
</dbReference>
<protein>
    <recommendedName>
        <fullName evidence="3">Carrier domain-containing protein</fullName>
    </recommendedName>
</protein>
<dbReference type="InterPro" id="IPR036736">
    <property type="entry name" value="ACP-like_sf"/>
</dbReference>
<keyword evidence="5" id="KW-1185">Reference proteome</keyword>
<dbReference type="PhylomeDB" id="A0A0G4ED51"/>
<dbReference type="InParanoid" id="A0A0G4ED51"/>
<dbReference type="SMART" id="SM00823">
    <property type="entry name" value="PKS_PP"/>
    <property type="match status" value="1"/>
</dbReference>
<organism evidence="4 5">
    <name type="scientific">Vitrella brassicaformis (strain CCMP3155)</name>
    <dbReference type="NCBI Taxonomy" id="1169540"/>
    <lineage>
        <taxon>Eukaryota</taxon>
        <taxon>Sar</taxon>
        <taxon>Alveolata</taxon>
        <taxon>Colpodellida</taxon>
        <taxon>Vitrellaceae</taxon>
        <taxon>Vitrella</taxon>
    </lineage>
</organism>
<dbReference type="AlphaFoldDB" id="A0A0G4ED51"/>
<dbReference type="Pfam" id="PF00550">
    <property type="entry name" value="PP-binding"/>
    <property type="match status" value="1"/>
</dbReference>
<evidence type="ECO:0000256" key="1">
    <source>
        <dbReference type="ARBA" id="ARBA00022450"/>
    </source>
</evidence>
<dbReference type="CDD" id="cd05235">
    <property type="entry name" value="SDR_e1"/>
    <property type="match status" value="1"/>
</dbReference>
<dbReference type="OrthoDB" id="429813at2759"/>
<dbReference type="Gene3D" id="3.40.50.720">
    <property type="entry name" value="NAD(P)-binding Rossmann-like Domain"/>
    <property type="match status" value="1"/>
</dbReference>
<dbReference type="Pfam" id="PF13469">
    <property type="entry name" value="Sulfotransfer_3"/>
    <property type="match status" value="1"/>
</dbReference>
<dbReference type="SUPFAM" id="SSF51735">
    <property type="entry name" value="NAD(P)-binding Rossmann-fold domains"/>
    <property type="match status" value="1"/>
</dbReference>
<proteinExistence type="predicted"/>
<dbReference type="PANTHER" id="PTHR44845">
    <property type="entry name" value="CARRIER DOMAIN-CONTAINING PROTEIN"/>
    <property type="match status" value="1"/>
</dbReference>
<dbReference type="Pfam" id="PF07993">
    <property type="entry name" value="NAD_binding_4"/>
    <property type="match status" value="1"/>
</dbReference>
<reference evidence="4 5" key="1">
    <citation type="submission" date="2014-11" db="EMBL/GenBank/DDBJ databases">
        <authorList>
            <person name="Zhu J."/>
            <person name="Qi W."/>
            <person name="Song R."/>
        </authorList>
    </citation>
    <scope>NUCLEOTIDE SEQUENCE [LARGE SCALE GENOMIC DNA]</scope>
</reference>
<dbReference type="VEuPathDB" id="CryptoDB:Vbra_7033"/>
<dbReference type="PROSITE" id="PS50075">
    <property type="entry name" value="CARRIER"/>
    <property type="match status" value="1"/>
</dbReference>
<evidence type="ECO:0000313" key="5">
    <source>
        <dbReference type="Proteomes" id="UP000041254"/>
    </source>
</evidence>
<evidence type="ECO:0000256" key="2">
    <source>
        <dbReference type="ARBA" id="ARBA00022553"/>
    </source>
</evidence>
<dbReference type="SUPFAM" id="SSF52540">
    <property type="entry name" value="P-loop containing nucleoside triphosphate hydrolases"/>
    <property type="match status" value="1"/>
</dbReference>
<name>A0A0G4ED51_VITBC</name>
<dbReference type="STRING" id="1169540.A0A0G4ED51"/>
<dbReference type="Gene3D" id="3.40.50.300">
    <property type="entry name" value="P-loop containing nucleotide triphosphate hydrolases"/>
    <property type="match status" value="1"/>
</dbReference>
<dbReference type="InterPro" id="IPR013120">
    <property type="entry name" value="FAR_NAD-bd"/>
</dbReference>
<evidence type="ECO:0000313" key="4">
    <source>
        <dbReference type="EMBL" id="CEL93275.1"/>
    </source>
</evidence>